<dbReference type="InterPro" id="IPR051016">
    <property type="entry name" value="Diverse_Substrate_AcTransf"/>
</dbReference>
<evidence type="ECO:0000256" key="2">
    <source>
        <dbReference type="ARBA" id="ARBA00023315"/>
    </source>
</evidence>
<reference evidence="4" key="1">
    <citation type="submission" date="2024-01" db="EMBL/GenBank/DDBJ databases">
        <title>Bank of Algae and Cyanobacteria of the Azores (BACA) strain genomes.</title>
        <authorList>
            <person name="Luz R."/>
            <person name="Cordeiro R."/>
            <person name="Fonseca A."/>
            <person name="Goncalves V."/>
        </authorList>
    </citation>
    <scope>NUCLEOTIDE SEQUENCE</scope>
    <source>
        <strain evidence="4">BACA0141</strain>
    </source>
</reference>
<evidence type="ECO:0000313" key="5">
    <source>
        <dbReference type="Proteomes" id="UP001333818"/>
    </source>
</evidence>
<dbReference type="PANTHER" id="PTHR10545:SF29">
    <property type="entry name" value="GH14572P-RELATED"/>
    <property type="match status" value="1"/>
</dbReference>
<protein>
    <submittedName>
        <fullName evidence="4">GNAT family N-acetyltransferase</fullName>
    </submittedName>
</protein>
<comment type="caution">
    <text evidence="4">The sequence shown here is derived from an EMBL/GenBank/DDBJ whole genome shotgun (WGS) entry which is preliminary data.</text>
</comment>
<keyword evidence="5" id="KW-1185">Reference proteome</keyword>
<dbReference type="GO" id="GO:0008080">
    <property type="term" value="F:N-acetyltransferase activity"/>
    <property type="evidence" value="ECO:0007669"/>
    <property type="project" value="UniProtKB-ARBA"/>
</dbReference>
<dbReference type="SUPFAM" id="SSF55729">
    <property type="entry name" value="Acyl-CoA N-acyltransferases (Nat)"/>
    <property type="match status" value="1"/>
</dbReference>
<gene>
    <name evidence="4" type="ORF">V2H45_04575</name>
</gene>
<dbReference type="InterPro" id="IPR016181">
    <property type="entry name" value="Acyl_CoA_acyltransferase"/>
</dbReference>
<dbReference type="RefSeq" id="WP_330482444.1">
    <property type="nucleotide sequence ID" value="NZ_JAZBJZ010000011.1"/>
</dbReference>
<dbReference type="Gene3D" id="3.40.630.30">
    <property type="match status" value="1"/>
</dbReference>
<dbReference type="AlphaFoldDB" id="A0AAW9PXM5"/>
<dbReference type="Pfam" id="PF00583">
    <property type="entry name" value="Acetyltransf_1"/>
    <property type="match status" value="1"/>
</dbReference>
<name>A0AAW9PXM5_9CYAN</name>
<proteinExistence type="predicted"/>
<dbReference type="InterPro" id="IPR000182">
    <property type="entry name" value="GNAT_dom"/>
</dbReference>
<evidence type="ECO:0000256" key="1">
    <source>
        <dbReference type="ARBA" id="ARBA00022679"/>
    </source>
</evidence>
<sequence>MAITFKLAEFIDIDPLIELVQEFYRFEHMHFDRGVIDAVLGLLSDETFGRIWLIYDEDSETQKHLAGYVALIFTYSLETHGRNAMVDELFLRSPHRGKGIGKEVFRFLEDFCQSMNMPVMHLLVDHRNAIAHRFYIKKGFKQQDRYILSKWLE</sequence>
<organism evidence="4 5">
    <name type="scientific">Tumidithrix elongata BACA0141</name>
    <dbReference type="NCBI Taxonomy" id="2716417"/>
    <lineage>
        <taxon>Bacteria</taxon>
        <taxon>Bacillati</taxon>
        <taxon>Cyanobacteriota</taxon>
        <taxon>Cyanophyceae</taxon>
        <taxon>Pseudanabaenales</taxon>
        <taxon>Pseudanabaenaceae</taxon>
        <taxon>Tumidithrix</taxon>
        <taxon>Tumidithrix elongata</taxon>
    </lineage>
</organism>
<accession>A0AAW9PXM5</accession>
<dbReference type="PROSITE" id="PS51186">
    <property type="entry name" value="GNAT"/>
    <property type="match status" value="1"/>
</dbReference>
<feature type="domain" description="N-acetyltransferase" evidence="3">
    <location>
        <begin position="3"/>
        <end position="153"/>
    </location>
</feature>
<keyword evidence="2" id="KW-0012">Acyltransferase</keyword>
<keyword evidence="1" id="KW-0808">Transferase</keyword>
<evidence type="ECO:0000259" key="3">
    <source>
        <dbReference type="PROSITE" id="PS51186"/>
    </source>
</evidence>
<dbReference type="PANTHER" id="PTHR10545">
    <property type="entry name" value="DIAMINE N-ACETYLTRANSFERASE"/>
    <property type="match status" value="1"/>
</dbReference>
<dbReference type="CDD" id="cd04301">
    <property type="entry name" value="NAT_SF"/>
    <property type="match status" value="1"/>
</dbReference>
<dbReference type="EMBL" id="JAZBJZ010000011">
    <property type="protein sequence ID" value="MEE3716020.1"/>
    <property type="molecule type" value="Genomic_DNA"/>
</dbReference>
<dbReference type="Proteomes" id="UP001333818">
    <property type="component" value="Unassembled WGS sequence"/>
</dbReference>
<evidence type="ECO:0000313" key="4">
    <source>
        <dbReference type="EMBL" id="MEE3716020.1"/>
    </source>
</evidence>